<feature type="binding site" evidence="7">
    <location>
        <position position="223"/>
    </location>
    <ligand>
        <name>Zn(2+)</name>
        <dbReference type="ChEBI" id="CHEBI:29105"/>
        <label>3</label>
    </ligand>
</feature>
<feature type="binding site" evidence="7">
    <location>
        <position position="225"/>
    </location>
    <ligand>
        <name>Zn(2+)</name>
        <dbReference type="ChEBI" id="CHEBI:29105"/>
        <label>3</label>
    </ligand>
</feature>
<feature type="binding site" evidence="7">
    <location>
        <position position="210"/>
    </location>
    <ligand>
        <name>Zn(2+)</name>
        <dbReference type="ChEBI" id="CHEBI:29105"/>
        <label>2</label>
    </ligand>
</feature>
<feature type="binding site" evidence="7">
    <location>
        <position position="142"/>
    </location>
    <ligand>
        <name>Zn(2+)</name>
        <dbReference type="ChEBI" id="CHEBI:29105"/>
        <label>2</label>
    </ligand>
</feature>
<protein>
    <recommendedName>
        <fullName evidence="7">Probable endonuclease 4</fullName>
        <ecNumber evidence="7">3.1.21.2</ecNumber>
    </recommendedName>
    <alternativeName>
        <fullName evidence="7">Endodeoxyribonuclease IV</fullName>
    </alternativeName>
    <alternativeName>
        <fullName evidence="7">Endonuclease IV</fullName>
    </alternativeName>
</protein>
<feature type="binding site" evidence="7">
    <location>
        <position position="66"/>
    </location>
    <ligand>
        <name>Zn(2+)</name>
        <dbReference type="ChEBI" id="CHEBI:29105"/>
        <label>1</label>
    </ligand>
</feature>
<organism evidence="9 10">
    <name type="scientific">Candidatus Yanofskybacteria bacterium GW2011_GWA1_48_10</name>
    <dbReference type="NCBI Taxonomy" id="1619022"/>
    <lineage>
        <taxon>Bacteria</taxon>
        <taxon>Candidatus Yanofskyibacteriota</taxon>
    </lineage>
</organism>
<dbReference type="GO" id="GO:0008833">
    <property type="term" value="F:deoxyribonuclease IV (phage-T4-induced) activity"/>
    <property type="evidence" value="ECO:0007669"/>
    <property type="project" value="UniProtKB-UniRule"/>
</dbReference>
<dbReference type="NCBIfam" id="TIGR00587">
    <property type="entry name" value="nfo"/>
    <property type="match status" value="1"/>
</dbReference>
<dbReference type="AlphaFoldDB" id="A0A0G1U5J0"/>
<dbReference type="GO" id="GO:0008081">
    <property type="term" value="F:phosphoric diester hydrolase activity"/>
    <property type="evidence" value="ECO:0007669"/>
    <property type="project" value="TreeGrafter"/>
</dbReference>
<dbReference type="GO" id="GO:0003677">
    <property type="term" value="F:DNA binding"/>
    <property type="evidence" value="ECO:0007669"/>
    <property type="project" value="InterPro"/>
</dbReference>
<feature type="binding site" evidence="7">
    <location>
        <position position="253"/>
    </location>
    <ligand>
        <name>Zn(2+)</name>
        <dbReference type="ChEBI" id="CHEBI:29105"/>
        <label>2</label>
    </ligand>
</feature>
<gene>
    <name evidence="7" type="primary">nfo</name>
    <name evidence="9" type="ORF">UY20_C0013G0005</name>
</gene>
<comment type="similarity">
    <text evidence="1 7">Belongs to the AP endonuclease 2 family.</text>
</comment>
<dbReference type="Gene3D" id="3.20.20.150">
    <property type="entry name" value="Divalent-metal-dependent TIM barrel enzymes"/>
    <property type="match status" value="1"/>
</dbReference>
<dbReference type="CDD" id="cd00019">
    <property type="entry name" value="AP2Ec"/>
    <property type="match status" value="1"/>
</dbReference>
<dbReference type="GO" id="GO:0003906">
    <property type="term" value="F:DNA-(apurinic or apyrimidinic site) endonuclease activity"/>
    <property type="evidence" value="ECO:0007669"/>
    <property type="project" value="TreeGrafter"/>
</dbReference>
<feature type="domain" description="Xylose isomerase-like TIM barrel" evidence="8">
    <location>
        <begin position="18"/>
        <end position="268"/>
    </location>
</feature>
<keyword evidence="5 7" id="KW-0862">Zinc</keyword>
<dbReference type="InterPro" id="IPR013022">
    <property type="entry name" value="Xyl_isomerase-like_TIM-brl"/>
</dbReference>
<keyword evidence="3 7" id="KW-0227">DNA damage</keyword>
<proteinExistence type="inferred from homology"/>
<evidence type="ECO:0000256" key="4">
    <source>
        <dbReference type="ARBA" id="ARBA00022801"/>
    </source>
</evidence>
<feature type="binding site" evidence="7">
    <location>
        <position position="176"/>
    </location>
    <ligand>
        <name>Zn(2+)</name>
        <dbReference type="ChEBI" id="CHEBI:29105"/>
        <label>3</label>
    </ligand>
</feature>
<dbReference type="GO" id="GO:0006284">
    <property type="term" value="P:base-excision repair"/>
    <property type="evidence" value="ECO:0007669"/>
    <property type="project" value="TreeGrafter"/>
</dbReference>
<dbReference type="HAMAP" id="MF_00152">
    <property type="entry name" value="Nfo"/>
    <property type="match status" value="1"/>
</dbReference>
<dbReference type="EMBL" id="LCPC01000013">
    <property type="protein sequence ID" value="KKU89351.1"/>
    <property type="molecule type" value="Genomic_DNA"/>
</dbReference>
<feature type="binding site" evidence="7">
    <location>
        <position position="173"/>
    </location>
    <ligand>
        <name>Zn(2+)</name>
        <dbReference type="ChEBI" id="CHEBI:29105"/>
        <label>2</label>
    </ligand>
</feature>
<feature type="binding site" evidence="7">
    <location>
        <position position="142"/>
    </location>
    <ligand>
        <name>Zn(2+)</name>
        <dbReference type="ChEBI" id="CHEBI:29105"/>
        <label>1</label>
    </ligand>
</feature>
<comment type="caution">
    <text evidence="9">The sequence shown here is derived from an EMBL/GenBank/DDBJ whole genome shotgun (WGS) entry which is preliminary data.</text>
</comment>
<dbReference type="PANTHER" id="PTHR21445:SF0">
    <property type="entry name" value="APURINIC-APYRIMIDINIC ENDONUCLEASE"/>
    <property type="match status" value="1"/>
</dbReference>
<dbReference type="PANTHER" id="PTHR21445">
    <property type="entry name" value="ENDONUCLEASE IV ENDODEOXYRIBONUCLEASE IV"/>
    <property type="match status" value="1"/>
</dbReference>
<dbReference type="InterPro" id="IPR018246">
    <property type="entry name" value="AP_endonuc_F2_Zn_BS"/>
</dbReference>
<comment type="cofactor">
    <cofactor evidence="7">
        <name>Zn(2+)</name>
        <dbReference type="ChEBI" id="CHEBI:29105"/>
    </cofactor>
    <text evidence="7">Binds 3 Zn(2+) ions.</text>
</comment>
<dbReference type="PROSITE" id="PS00731">
    <property type="entry name" value="AP_NUCLEASE_F2_3"/>
    <property type="match status" value="1"/>
</dbReference>
<keyword evidence="7 9" id="KW-0255">Endonuclease</keyword>
<sequence length="273" mass="29746">MKIGCHVSIAGGIQNAPQRAADLGCEVFQIFSRSPRGGAAPAITAIVAKEFKEAMKKYNQENCCIHTPYYINFASANLVIRRAAAKICREELERGSLIGAKYIMTHLGSAKDMERGEAIELVAEGVAEVLKGYKGSTKFLLEISAGTGNIIGDTFDELGYVLSKVGGIGICVDTCHMFATGYNIKSKEGFSDVMKKIKKFVGKEAVKLVHANDSKTDLGARRDRHEHIGDGKIGRPGFENMMAEFSGLDFILETEHDKVKEDIAALKQIRAQL</sequence>
<evidence type="ECO:0000313" key="10">
    <source>
        <dbReference type="Proteomes" id="UP000034403"/>
    </source>
</evidence>
<keyword evidence="7" id="KW-0540">Nuclease</keyword>
<dbReference type="FunFam" id="3.20.20.150:FF:000001">
    <property type="entry name" value="Probable endonuclease 4"/>
    <property type="match status" value="1"/>
</dbReference>
<dbReference type="Proteomes" id="UP000034403">
    <property type="component" value="Unassembled WGS sequence"/>
</dbReference>
<evidence type="ECO:0000313" key="9">
    <source>
        <dbReference type="EMBL" id="KKU89351.1"/>
    </source>
</evidence>
<comment type="catalytic activity">
    <reaction evidence="7">
        <text>Endonucleolytic cleavage to 5'-phosphooligonucleotide end-products.</text>
        <dbReference type="EC" id="3.1.21.2"/>
    </reaction>
</comment>
<dbReference type="EC" id="3.1.21.2" evidence="7"/>
<dbReference type="GO" id="GO:0008270">
    <property type="term" value="F:zinc ion binding"/>
    <property type="evidence" value="ECO:0007669"/>
    <property type="project" value="UniProtKB-UniRule"/>
</dbReference>
<dbReference type="SUPFAM" id="SSF51658">
    <property type="entry name" value="Xylose isomerase-like"/>
    <property type="match status" value="1"/>
</dbReference>
<accession>A0A0G1U5J0</accession>
<dbReference type="PROSITE" id="PS00730">
    <property type="entry name" value="AP_NUCLEASE_F2_2"/>
    <property type="match status" value="1"/>
</dbReference>
<evidence type="ECO:0000256" key="3">
    <source>
        <dbReference type="ARBA" id="ARBA00022763"/>
    </source>
</evidence>
<evidence type="ECO:0000256" key="7">
    <source>
        <dbReference type="HAMAP-Rule" id="MF_00152"/>
    </source>
</evidence>
<comment type="function">
    <text evidence="7">Endonuclease IV plays a role in DNA repair. It cleaves phosphodiester bonds at apurinic or apyrimidinic (AP) sites, generating a 3'-hydroxyl group and a 5'-terminal sugar phosphate.</text>
</comment>
<dbReference type="InterPro" id="IPR001719">
    <property type="entry name" value="AP_endonuc_2"/>
</dbReference>
<dbReference type="SMART" id="SM00518">
    <property type="entry name" value="AP2Ec"/>
    <property type="match status" value="1"/>
</dbReference>
<keyword evidence="6 7" id="KW-0234">DNA repair</keyword>
<evidence type="ECO:0000256" key="5">
    <source>
        <dbReference type="ARBA" id="ARBA00022833"/>
    </source>
</evidence>
<keyword evidence="4 7" id="KW-0378">Hydrolase</keyword>
<keyword evidence="2 7" id="KW-0479">Metal-binding</keyword>
<dbReference type="Pfam" id="PF01261">
    <property type="entry name" value="AP_endonuc_2"/>
    <property type="match status" value="1"/>
</dbReference>
<evidence type="ECO:0000259" key="8">
    <source>
        <dbReference type="Pfam" id="PF01261"/>
    </source>
</evidence>
<reference evidence="9 10" key="1">
    <citation type="journal article" date="2015" name="Nature">
        <title>rRNA introns, odd ribosomes, and small enigmatic genomes across a large radiation of phyla.</title>
        <authorList>
            <person name="Brown C.T."/>
            <person name="Hug L.A."/>
            <person name="Thomas B.C."/>
            <person name="Sharon I."/>
            <person name="Castelle C.J."/>
            <person name="Singh A."/>
            <person name="Wilkins M.J."/>
            <person name="Williams K.H."/>
            <person name="Banfield J.F."/>
        </authorList>
    </citation>
    <scope>NUCLEOTIDE SEQUENCE [LARGE SCALE GENOMIC DNA]</scope>
</reference>
<feature type="binding site" evidence="7">
    <location>
        <position position="106"/>
    </location>
    <ligand>
        <name>Zn(2+)</name>
        <dbReference type="ChEBI" id="CHEBI:29105"/>
        <label>1</label>
    </ligand>
</feature>
<evidence type="ECO:0000256" key="6">
    <source>
        <dbReference type="ARBA" id="ARBA00023204"/>
    </source>
</evidence>
<dbReference type="PROSITE" id="PS51432">
    <property type="entry name" value="AP_NUCLEASE_F2_4"/>
    <property type="match status" value="1"/>
</dbReference>
<evidence type="ECO:0000256" key="1">
    <source>
        <dbReference type="ARBA" id="ARBA00005340"/>
    </source>
</evidence>
<evidence type="ECO:0000256" key="2">
    <source>
        <dbReference type="ARBA" id="ARBA00022723"/>
    </source>
</evidence>
<name>A0A0G1U5J0_9BACT</name>
<dbReference type="InterPro" id="IPR036237">
    <property type="entry name" value="Xyl_isomerase-like_sf"/>
</dbReference>